<keyword evidence="1" id="KW-0614">Plasmid</keyword>
<protein>
    <submittedName>
        <fullName evidence="1">Uncharacterized protein</fullName>
    </submittedName>
</protein>
<dbReference type="Proteomes" id="UP000239340">
    <property type="component" value="Plasmid pSfreNXT3b"/>
</dbReference>
<evidence type="ECO:0000313" key="2">
    <source>
        <dbReference type="Proteomes" id="UP000239340"/>
    </source>
</evidence>
<name>A0A2L0HBM9_RHIFR</name>
<reference evidence="1 2" key="1">
    <citation type="submission" date="2017-10" db="EMBL/GenBank/DDBJ databases">
        <title>Analysis of the genome sequences of Rhizobium populations associated to common bean (phaseolus vulgaris).</title>
        <authorList>
            <person name="Bustos P."/>
            <person name="Santamaria R.I."/>
            <person name="Miranda-Sanchez F."/>
            <person name="Perez-Carrascal O."/>
            <person name="Juarez S."/>
            <person name="Lozano L."/>
            <person name="Martinez-Flores I."/>
            <person name="Vinuesa P."/>
            <person name="Martinez-Romero E."/>
            <person name="Cevallos M.A."/>
            <person name="Romero D."/>
            <person name="Davila G."/>
            <person name="Gonzalez V."/>
        </authorList>
    </citation>
    <scope>NUCLEOTIDE SEQUENCE [LARGE SCALE GENOMIC DNA]</scope>
    <source>
        <strain evidence="1 2">NXT3</strain>
        <plasmid evidence="2">Plasmid psfrenxt3b</plasmid>
    </source>
</reference>
<dbReference type="EMBL" id="CP024309">
    <property type="protein sequence ID" value="AUX78893.1"/>
    <property type="molecule type" value="Genomic_DNA"/>
</dbReference>
<sequence length="132" mass="15447">MRLKNKPMGKYEGPWMTDNGSREFHENIHFHCVSYSNDPADYGVEVYFANKFAAVELTEQLRSKFSAVILWERGEFEKFKDVWVAYWWTEFLKKSGYGLCEGRGKGWVMDDSVPAKIRNDSTVEYTPLDRGQ</sequence>
<geneLocation type="plasmid" evidence="2">
    <name>psfrenxt3b</name>
</geneLocation>
<gene>
    <name evidence="1" type="ORF">NXT3_PB00234</name>
</gene>
<evidence type="ECO:0000313" key="1">
    <source>
        <dbReference type="EMBL" id="AUX78893.1"/>
    </source>
</evidence>
<proteinExistence type="predicted"/>
<dbReference type="AlphaFoldDB" id="A0A2L0HBM9"/>
<accession>A0A2L0HBM9</accession>
<organism evidence="1 2">
    <name type="scientific">Rhizobium fredii</name>
    <name type="common">Sinorhizobium fredii</name>
    <dbReference type="NCBI Taxonomy" id="380"/>
    <lineage>
        <taxon>Bacteria</taxon>
        <taxon>Pseudomonadati</taxon>
        <taxon>Pseudomonadota</taxon>
        <taxon>Alphaproteobacteria</taxon>
        <taxon>Hyphomicrobiales</taxon>
        <taxon>Rhizobiaceae</taxon>
        <taxon>Sinorhizobium/Ensifer group</taxon>
        <taxon>Sinorhizobium</taxon>
    </lineage>
</organism>